<dbReference type="InterPro" id="IPR003607">
    <property type="entry name" value="HD/PDEase_dom"/>
</dbReference>
<protein>
    <submittedName>
        <fullName evidence="2">HD domain-containing protein</fullName>
    </submittedName>
</protein>
<dbReference type="STRING" id="1121950.SAMN02745243_02383"/>
<dbReference type="OrthoDB" id="155250at2"/>
<dbReference type="Pfam" id="PF01966">
    <property type="entry name" value="HD"/>
    <property type="match status" value="1"/>
</dbReference>
<keyword evidence="3" id="KW-1185">Reference proteome</keyword>
<dbReference type="RefSeq" id="WP_073110717.1">
    <property type="nucleotide sequence ID" value="NZ_FQZY01000033.1"/>
</dbReference>
<dbReference type="AlphaFoldDB" id="A0A1M6QBY8"/>
<dbReference type="Gene3D" id="1.10.3210.10">
    <property type="entry name" value="Hypothetical protein af1432"/>
    <property type="match status" value="1"/>
</dbReference>
<reference evidence="2 3" key="1">
    <citation type="submission" date="2016-11" db="EMBL/GenBank/DDBJ databases">
        <authorList>
            <person name="Jaros S."/>
            <person name="Januszkiewicz K."/>
            <person name="Wedrychowicz H."/>
        </authorList>
    </citation>
    <scope>NUCLEOTIDE SEQUENCE [LARGE SCALE GENOMIC DNA]</scope>
    <source>
        <strain evidence="2 3">DSM 15480</strain>
    </source>
</reference>
<evidence type="ECO:0000313" key="3">
    <source>
        <dbReference type="Proteomes" id="UP000184301"/>
    </source>
</evidence>
<sequence>MRKAELTNKMVHFYGNSIGEIGHFFKVHEFAALIGKLEGLDEKTQETLEMAAIVHDIACPLCREKYGNANGNHQEAESEALLRPFLEEFELPEDVRERIIFLVTHHHTVSNIEGIDYQILIEADFLVNAAEMQMGIESIRNFRNKIVKTNAGKALFDSIYLS</sequence>
<dbReference type="SUPFAM" id="SSF109604">
    <property type="entry name" value="HD-domain/PDEase-like"/>
    <property type="match status" value="1"/>
</dbReference>
<feature type="domain" description="HD" evidence="1">
    <location>
        <begin position="22"/>
        <end position="113"/>
    </location>
</feature>
<evidence type="ECO:0000313" key="2">
    <source>
        <dbReference type="EMBL" id="SHK17762.1"/>
    </source>
</evidence>
<gene>
    <name evidence="2" type="ORF">SAMN02745243_02383</name>
</gene>
<evidence type="ECO:0000259" key="1">
    <source>
        <dbReference type="Pfam" id="PF01966"/>
    </source>
</evidence>
<organism evidence="2 3">
    <name type="scientific">Hespellia stercorisuis DSM 15480</name>
    <dbReference type="NCBI Taxonomy" id="1121950"/>
    <lineage>
        <taxon>Bacteria</taxon>
        <taxon>Bacillati</taxon>
        <taxon>Bacillota</taxon>
        <taxon>Clostridia</taxon>
        <taxon>Lachnospirales</taxon>
        <taxon>Lachnospiraceae</taxon>
        <taxon>Hespellia</taxon>
    </lineage>
</organism>
<accession>A0A1M6QBY8</accession>
<dbReference type="EMBL" id="FQZY01000033">
    <property type="protein sequence ID" value="SHK17762.1"/>
    <property type="molecule type" value="Genomic_DNA"/>
</dbReference>
<dbReference type="InterPro" id="IPR006674">
    <property type="entry name" value="HD_domain"/>
</dbReference>
<dbReference type="Proteomes" id="UP000184301">
    <property type="component" value="Unassembled WGS sequence"/>
</dbReference>
<proteinExistence type="predicted"/>
<name>A0A1M6QBY8_9FIRM</name>
<dbReference type="CDD" id="cd00077">
    <property type="entry name" value="HDc"/>
    <property type="match status" value="1"/>
</dbReference>